<keyword evidence="2" id="KW-0342">GTP-binding</keyword>
<gene>
    <name evidence="4" type="ORF">H5410_002907</name>
</gene>
<feature type="non-terminal residue" evidence="4">
    <location>
        <position position="1"/>
    </location>
</feature>
<dbReference type="OrthoDB" id="5985928at2759"/>
<protein>
    <recommendedName>
        <fullName evidence="3">AIG1-type G domain-containing protein</fullName>
    </recommendedName>
</protein>
<dbReference type="PANTHER" id="PTHR10903">
    <property type="entry name" value="GTPASE, IMAP FAMILY MEMBER-RELATED"/>
    <property type="match status" value="1"/>
</dbReference>
<name>A0A9J6B384_SOLCO</name>
<proteinExistence type="predicted"/>
<evidence type="ECO:0000256" key="2">
    <source>
        <dbReference type="ARBA" id="ARBA00023134"/>
    </source>
</evidence>
<dbReference type="Gene3D" id="3.40.50.300">
    <property type="entry name" value="P-loop containing nucleotide triphosphate hydrolases"/>
    <property type="match status" value="1"/>
</dbReference>
<reference evidence="4 5" key="1">
    <citation type="submission" date="2020-09" db="EMBL/GenBank/DDBJ databases">
        <title>De no assembly of potato wild relative species, Solanum commersonii.</title>
        <authorList>
            <person name="Cho K."/>
        </authorList>
    </citation>
    <scope>NUCLEOTIDE SEQUENCE [LARGE SCALE GENOMIC DNA]</scope>
    <source>
        <strain evidence="4">LZ3.2</strain>
        <tissue evidence="4">Leaf</tissue>
    </source>
</reference>
<accession>A0A9J6B384</accession>
<dbReference type="InterPro" id="IPR045058">
    <property type="entry name" value="GIMA/IAN/Toc"/>
</dbReference>
<dbReference type="InterPro" id="IPR027417">
    <property type="entry name" value="P-loop_NTPase"/>
</dbReference>
<feature type="domain" description="AIG1-type G" evidence="3">
    <location>
        <begin position="1"/>
        <end position="192"/>
    </location>
</feature>
<evidence type="ECO:0000313" key="4">
    <source>
        <dbReference type="EMBL" id="KAG5631190.1"/>
    </source>
</evidence>
<dbReference type="GO" id="GO:0005525">
    <property type="term" value="F:GTP binding"/>
    <property type="evidence" value="ECO:0007669"/>
    <property type="project" value="UniProtKB-KW"/>
</dbReference>
<dbReference type="Proteomes" id="UP000824120">
    <property type="component" value="Chromosome 1"/>
</dbReference>
<keyword evidence="1" id="KW-0547">Nucleotide-binding</keyword>
<dbReference type="PANTHER" id="PTHR10903:SF152">
    <property type="entry name" value="PROTEIN AIG1-LIKE"/>
    <property type="match status" value="1"/>
</dbReference>
<evidence type="ECO:0000259" key="3">
    <source>
        <dbReference type="PROSITE" id="PS51720"/>
    </source>
</evidence>
<evidence type="ECO:0000256" key="1">
    <source>
        <dbReference type="ARBA" id="ARBA00022741"/>
    </source>
</evidence>
<keyword evidence="5" id="KW-1185">Reference proteome</keyword>
<comment type="caution">
    <text evidence="4">The sequence shown here is derived from an EMBL/GenBank/DDBJ whole genome shotgun (WGS) entry which is preliminary data.</text>
</comment>
<sequence length="237" mass="27481">KSPTDNSILGRNAFQLRSSSGGVTRTCEIQRTRLEDGQIFDVIDTLEFDFNVESGLVVNEIGKYIDLADDGVHTVLFILFVRTSFSKDEQATIHYFKKLFGTKISDYMIVVYTRGDKLEDNDSLNDQLDCSCREDLKEVLKMCGDLKQGIANELKEQVQRFSFKEQYRRITEMAESKMNNTMHSLERQLEEECTARLLTYTMWIAKRYWVGSMNKLLSHRRSTRKGNLYSSYAKLLT</sequence>
<dbReference type="EMBL" id="JACXVP010000001">
    <property type="protein sequence ID" value="KAG5631190.1"/>
    <property type="molecule type" value="Genomic_DNA"/>
</dbReference>
<dbReference type="PROSITE" id="PS51720">
    <property type="entry name" value="G_AIG1"/>
    <property type="match status" value="1"/>
</dbReference>
<dbReference type="AlphaFoldDB" id="A0A9J6B384"/>
<dbReference type="Pfam" id="PF04548">
    <property type="entry name" value="AIG1"/>
    <property type="match status" value="1"/>
</dbReference>
<organism evidence="4 5">
    <name type="scientific">Solanum commersonii</name>
    <name type="common">Commerson's wild potato</name>
    <name type="synonym">Commerson's nightshade</name>
    <dbReference type="NCBI Taxonomy" id="4109"/>
    <lineage>
        <taxon>Eukaryota</taxon>
        <taxon>Viridiplantae</taxon>
        <taxon>Streptophyta</taxon>
        <taxon>Embryophyta</taxon>
        <taxon>Tracheophyta</taxon>
        <taxon>Spermatophyta</taxon>
        <taxon>Magnoliopsida</taxon>
        <taxon>eudicotyledons</taxon>
        <taxon>Gunneridae</taxon>
        <taxon>Pentapetalae</taxon>
        <taxon>asterids</taxon>
        <taxon>lamiids</taxon>
        <taxon>Solanales</taxon>
        <taxon>Solanaceae</taxon>
        <taxon>Solanoideae</taxon>
        <taxon>Solaneae</taxon>
        <taxon>Solanum</taxon>
    </lineage>
</organism>
<dbReference type="SUPFAM" id="SSF52540">
    <property type="entry name" value="P-loop containing nucleoside triphosphate hydrolases"/>
    <property type="match status" value="1"/>
</dbReference>
<dbReference type="InterPro" id="IPR006703">
    <property type="entry name" value="G_AIG1"/>
</dbReference>
<evidence type="ECO:0000313" key="5">
    <source>
        <dbReference type="Proteomes" id="UP000824120"/>
    </source>
</evidence>